<sequence>MDKRILEEYIDACEVIRETEAEIRKLEDKKSITANETVSGSNPEFPYNPQHFKVQGTIYSYADDSRLRAKKEILRKKKEKAEELKLQVEVWMISIPFRMQRIIKYKIFEKMTWQQVADRMGRKTTEESVRKEFKRFFEKN</sequence>
<evidence type="ECO:0000313" key="3">
    <source>
        <dbReference type="Proteomes" id="UP000095409"/>
    </source>
</evidence>
<keyword evidence="1" id="KW-0175">Coiled coil</keyword>
<reference evidence="2 3" key="1">
    <citation type="submission" date="2015-09" db="EMBL/GenBank/DDBJ databases">
        <authorList>
            <consortium name="Pathogen Informatics"/>
        </authorList>
    </citation>
    <scope>NUCLEOTIDE SEQUENCE [LARGE SCALE GENOMIC DNA]</scope>
    <source>
        <strain evidence="2 3">2789STDY5608837</strain>
    </source>
</reference>
<evidence type="ECO:0000256" key="1">
    <source>
        <dbReference type="SAM" id="Coils"/>
    </source>
</evidence>
<organism evidence="2 3">
    <name type="scientific">Blautia obeum</name>
    <dbReference type="NCBI Taxonomy" id="40520"/>
    <lineage>
        <taxon>Bacteria</taxon>
        <taxon>Bacillati</taxon>
        <taxon>Bacillota</taxon>
        <taxon>Clostridia</taxon>
        <taxon>Lachnospirales</taxon>
        <taxon>Lachnospiraceae</taxon>
        <taxon>Blautia</taxon>
    </lineage>
</organism>
<dbReference type="EMBL" id="CYZD01000001">
    <property type="protein sequence ID" value="CUN40832.1"/>
    <property type="molecule type" value="Genomic_DNA"/>
</dbReference>
<proteinExistence type="predicted"/>
<evidence type="ECO:0000313" key="2">
    <source>
        <dbReference type="EMBL" id="CUN40832.1"/>
    </source>
</evidence>
<evidence type="ECO:0008006" key="4">
    <source>
        <dbReference type="Google" id="ProtNLM"/>
    </source>
</evidence>
<gene>
    <name evidence="2" type="ORF">ERS852394_00160</name>
</gene>
<dbReference type="Proteomes" id="UP000095409">
    <property type="component" value="Unassembled WGS sequence"/>
</dbReference>
<dbReference type="AlphaFoldDB" id="A0A173WMU2"/>
<accession>A0A173WMU2</accession>
<feature type="coiled-coil region" evidence="1">
    <location>
        <begin position="9"/>
        <end position="36"/>
    </location>
</feature>
<protein>
    <recommendedName>
        <fullName evidence="4">RNA polymerase subunit sigma-70</fullName>
    </recommendedName>
</protein>
<name>A0A173WMU2_9FIRM</name>
<dbReference type="RefSeq" id="WP_055065437.1">
    <property type="nucleotide sequence ID" value="NZ_CYZD01000001.1"/>
</dbReference>